<evidence type="ECO:0000313" key="10">
    <source>
        <dbReference type="EMBL" id="KAF5329576.1"/>
    </source>
</evidence>
<dbReference type="Gene3D" id="1.10.630.10">
    <property type="entry name" value="Cytochrome P450"/>
    <property type="match status" value="1"/>
</dbReference>
<dbReference type="InterPro" id="IPR001128">
    <property type="entry name" value="Cyt_P450"/>
</dbReference>
<evidence type="ECO:0000256" key="8">
    <source>
        <dbReference type="PIRSR" id="PIRSR602401-1"/>
    </source>
</evidence>
<protein>
    <recommendedName>
        <fullName evidence="12">High nitrogen upregulated cytochrome P450 monooxygenase 2</fullName>
    </recommendedName>
</protein>
<keyword evidence="4 8" id="KW-0479">Metal-binding</keyword>
<dbReference type="PANTHER" id="PTHR24305">
    <property type="entry name" value="CYTOCHROME P450"/>
    <property type="match status" value="1"/>
</dbReference>
<evidence type="ECO:0000256" key="4">
    <source>
        <dbReference type="ARBA" id="ARBA00022723"/>
    </source>
</evidence>
<dbReference type="GO" id="GO:0020037">
    <property type="term" value="F:heme binding"/>
    <property type="evidence" value="ECO:0007669"/>
    <property type="project" value="InterPro"/>
</dbReference>
<evidence type="ECO:0000256" key="5">
    <source>
        <dbReference type="ARBA" id="ARBA00023002"/>
    </source>
</evidence>
<dbReference type="PRINTS" id="PR00385">
    <property type="entry name" value="P450"/>
</dbReference>
<dbReference type="PANTHER" id="PTHR24305:SF187">
    <property type="entry name" value="P450, PUTATIVE (EUROFUNG)-RELATED"/>
    <property type="match status" value="1"/>
</dbReference>
<dbReference type="InterPro" id="IPR050121">
    <property type="entry name" value="Cytochrome_P450_monoxygenase"/>
</dbReference>
<dbReference type="PRINTS" id="PR00463">
    <property type="entry name" value="EP450I"/>
</dbReference>
<keyword evidence="9" id="KW-0812">Transmembrane</keyword>
<dbReference type="AlphaFoldDB" id="A0A8H5FAA9"/>
<comment type="similarity">
    <text evidence="3">Belongs to the cytochrome P450 family.</text>
</comment>
<comment type="cofactor">
    <cofactor evidence="1 8">
        <name>heme</name>
        <dbReference type="ChEBI" id="CHEBI:30413"/>
    </cofactor>
</comment>
<sequence>MAAVVSHSNALLVTLFMAFLSHMKYRKHEPTSVTPVLLSILGLSVPSTLLLVPYYPNSPTKAFLLAVVTFSTGLLGCISFYRLSTLHPLAHYPGPIQCRLTKLWGAWIALDGQPHVYYKRLHDQYGPIVRVGPNELSIIDASMIPTVLGSNGMPKGPMWAGRRILPSKNHSAHNSLTAVRNFRRHAELRRPWNNAFRPSSVEGFTEMMVKRVDQLVEVLKERASATKGGRGIDLALWLNYFTFDFMGDLAFGGVYSFMEDGDIQGILPVMRRGIFVPSISQHVPWAVGLVHLVPFIGSNTLALARFGIEQAKKRVELTSSILRKDLFYYLFESVESQSTADPSLVLKKSVSSSLLVIVAGSDTTAAVLSNVFYYLLSHPEYYQRLREEIDALFPFTDANSSPVDVKAMNGLHLLNAVINEALRLQPPIPTSLQRAPAVGGGPKVLSDEITIPEGTAVVISPYVIHRSPHYFSPNPDKFWPERWISQDPGIITDRSAFIPFSTGQANCPGKPLAIVQLRYTIASIVRAFDAEFADGYDAARWEKELQDRYVVVKGELPVKLTSRKMEP</sequence>
<dbReference type="GO" id="GO:0005506">
    <property type="term" value="F:iron ion binding"/>
    <property type="evidence" value="ECO:0007669"/>
    <property type="project" value="InterPro"/>
</dbReference>
<dbReference type="Proteomes" id="UP000567179">
    <property type="component" value="Unassembled WGS sequence"/>
</dbReference>
<evidence type="ECO:0008006" key="12">
    <source>
        <dbReference type="Google" id="ProtNLM"/>
    </source>
</evidence>
<accession>A0A8H5FAA9</accession>
<keyword evidence="5" id="KW-0560">Oxidoreductase</keyword>
<comment type="caution">
    <text evidence="10">The sequence shown here is derived from an EMBL/GenBank/DDBJ whole genome shotgun (WGS) entry which is preliminary data.</text>
</comment>
<evidence type="ECO:0000256" key="1">
    <source>
        <dbReference type="ARBA" id="ARBA00001971"/>
    </source>
</evidence>
<dbReference type="GO" id="GO:0004497">
    <property type="term" value="F:monooxygenase activity"/>
    <property type="evidence" value="ECO:0007669"/>
    <property type="project" value="UniProtKB-KW"/>
</dbReference>
<keyword evidence="9" id="KW-1133">Transmembrane helix</keyword>
<evidence type="ECO:0000256" key="3">
    <source>
        <dbReference type="ARBA" id="ARBA00010617"/>
    </source>
</evidence>
<dbReference type="InterPro" id="IPR002401">
    <property type="entry name" value="Cyt_P450_E_grp-I"/>
</dbReference>
<evidence type="ECO:0000256" key="6">
    <source>
        <dbReference type="ARBA" id="ARBA00023004"/>
    </source>
</evidence>
<gene>
    <name evidence="10" type="ORF">D9619_009005</name>
</gene>
<keyword evidence="6 8" id="KW-0408">Iron</keyword>
<keyword evidence="9" id="KW-0472">Membrane</keyword>
<feature type="transmembrane region" description="Helical" evidence="9">
    <location>
        <begin position="62"/>
        <end position="81"/>
    </location>
</feature>
<evidence type="ECO:0000256" key="7">
    <source>
        <dbReference type="ARBA" id="ARBA00023033"/>
    </source>
</evidence>
<reference evidence="10 11" key="1">
    <citation type="journal article" date="2020" name="ISME J.">
        <title>Uncovering the hidden diversity of litter-decomposition mechanisms in mushroom-forming fungi.</title>
        <authorList>
            <person name="Floudas D."/>
            <person name="Bentzer J."/>
            <person name="Ahren D."/>
            <person name="Johansson T."/>
            <person name="Persson P."/>
            <person name="Tunlid A."/>
        </authorList>
    </citation>
    <scope>NUCLEOTIDE SEQUENCE [LARGE SCALE GENOMIC DNA]</scope>
    <source>
        <strain evidence="10 11">CBS 101986</strain>
    </source>
</reference>
<comment type="pathway">
    <text evidence="2">Secondary metabolite biosynthesis.</text>
</comment>
<evidence type="ECO:0000256" key="2">
    <source>
        <dbReference type="ARBA" id="ARBA00005179"/>
    </source>
</evidence>
<keyword evidence="8" id="KW-0349">Heme</keyword>
<proteinExistence type="inferred from homology"/>
<dbReference type="SUPFAM" id="SSF48264">
    <property type="entry name" value="Cytochrome P450"/>
    <property type="match status" value="1"/>
</dbReference>
<evidence type="ECO:0000256" key="9">
    <source>
        <dbReference type="SAM" id="Phobius"/>
    </source>
</evidence>
<organism evidence="10 11">
    <name type="scientific">Psilocybe cf. subviscida</name>
    <dbReference type="NCBI Taxonomy" id="2480587"/>
    <lineage>
        <taxon>Eukaryota</taxon>
        <taxon>Fungi</taxon>
        <taxon>Dikarya</taxon>
        <taxon>Basidiomycota</taxon>
        <taxon>Agaricomycotina</taxon>
        <taxon>Agaricomycetes</taxon>
        <taxon>Agaricomycetidae</taxon>
        <taxon>Agaricales</taxon>
        <taxon>Agaricineae</taxon>
        <taxon>Strophariaceae</taxon>
        <taxon>Psilocybe</taxon>
    </lineage>
</organism>
<keyword evidence="7" id="KW-0503">Monooxygenase</keyword>
<dbReference type="EMBL" id="JAACJJ010000002">
    <property type="protein sequence ID" value="KAF5329576.1"/>
    <property type="molecule type" value="Genomic_DNA"/>
</dbReference>
<feature type="binding site" description="axial binding residue" evidence="8">
    <location>
        <position position="507"/>
    </location>
    <ligand>
        <name>heme</name>
        <dbReference type="ChEBI" id="CHEBI:30413"/>
    </ligand>
    <ligandPart>
        <name>Fe</name>
        <dbReference type="ChEBI" id="CHEBI:18248"/>
    </ligandPart>
</feature>
<dbReference type="CDD" id="cd11061">
    <property type="entry name" value="CYP67-like"/>
    <property type="match status" value="1"/>
</dbReference>
<dbReference type="Pfam" id="PF00067">
    <property type="entry name" value="p450"/>
    <property type="match status" value="1"/>
</dbReference>
<keyword evidence="11" id="KW-1185">Reference proteome</keyword>
<feature type="transmembrane region" description="Helical" evidence="9">
    <location>
        <begin position="35"/>
        <end position="56"/>
    </location>
</feature>
<name>A0A8H5FAA9_9AGAR</name>
<feature type="transmembrane region" description="Helical" evidence="9">
    <location>
        <begin position="6"/>
        <end position="23"/>
    </location>
</feature>
<dbReference type="OrthoDB" id="6692864at2759"/>
<evidence type="ECO:0000313" key="11">
    <source>
        <dbReference type="Proteomes" id="UP000567179"/>
    </source>
</evidence>
<dbReference type="InterPro" id="IPR036396">
    <property type="entry name" value="Cyt_P450_sf"/>
</dbReference>
<dbReference type="GO" id="GO:0016705">
    <property type="term" value="F:oxidoreductase activity, acting on paired donors, with incorporation or reduction of molecular oxygen"/>
    <property type="evidence" value="ECO:0007669"/>
    <property type="project" value="InterPro"/>
</dbReference>